<accession>A0AAW4L449</accession>
<dbReference type="CDD" id="cd03801">
    <property type="entry name" value="GT4_PimA-like"/>
    <property type="match status" value="1"/>
</dbReference>
<dbReference type="EMBL" id="JAHCVJ010000001">
    <property type="protein sequence ID" value="MBT0663728.1"/>
    <property type="molecule type" value="Genomic_DNA"/>
</dbReference>
<dbReference type="Proteomes" id="UP000811899">
    <property type="component" value="Unassembled WGS sequence"/>
</dbReference>
<dbReference type="Gene3D" id="3.40.50.2000">
    <property type="entry name" value="Glycogen Phosphorylase B"/>
    <property type="match status" value="2"/>
</dbReference>
<dbReference type="SUPFAM" id="SSF53756">
    <property type="entry name" value="UDP-Glycosyltransferase/glycogen phosphorylase"/>
    <property type="match status" value="1"/>
</dbReference>
<proteinExistence type="predicted"/>
<dbReference type="InterPro" id="IPR052622">
    <property type="entry name" value="Glycosyltransferase_G1"/>
</dbReference>
<name>A0AAW4L449_9BACT</name>
<evidence type="ECO:0000313" key="1">
    <source>
        <dbReference type="EMBL" id="MBT0663728.1"/>
    </source>
</evidence>
<keyword evidence="2" id="KW-1185">Reference proteome</keyword>
<dbReference type="RefSeq" id="WP_214170446.1">
    <property type="nucleotide sequence ID" value="NZ_JAHCVJ010000001.1"/>
</dbReference>
<sequence>MRVALITPYWRDAVRGNAVTVVRLAKQLRQLGCDLHIFSLDDMPGDQVVASVLNGNFDLCHAFHGYLGGSVARIIRAQGRVPFIVTLTGSDIYETLADDRRDETLASLESAAVVVAFHELVALRLGSEARSLTARITVIPQGVELPALDKGLATVRQGDDFIFLLPAGIRPVKDLISPLPPVAELHSRHPTVRLQLVGPVLDQSYAERLFAMMTDFPFVEYLGVVEHRNMGALYRTADVVVNSSSFEGGMANSLLEGMAWGKPLLASDVEGNRSLVIDGVNGLLYRDAEEFAAKAELLLADPGLCCHLGMEGRRMAETSHSPEQEAAGYLRLYEKVAGRANSCSPHL</sequence>
<dbReference type="AlphaFoldDB" id="A0AAW4L449"/>
<dbReference type="Pfam" id="PF13692">
    <property type="entry name" value="Glyco_trans_1_4"/>
    <property type="match status" value="1"/>
</dbReference>
<comment type="caution">
    <text evidence="1">The sequence shown here is derived from an EMBL/GenBank/DDBJ whole genome shotgun (WGS) entry which is preliminary data.</text>
</comment>
<gene>
    <name evidence="1" type="ORF">KI809_05375</name>
</gene>
<reference evidence="1 2" key="1">
    <citation type="submission" date="2021-05" db="EMBL/GenBank/DDBJ databases">
        <title>The draft genome of Geobacter pelophilus DSM 12255.</title>
        <authorList>
            <person name="Xu Z."/>
            <person name="Masuda Y."/>
            <person name="Itoh H."/>
            <person name="Senoo K."/>
        </authorList>
    </citation>
    <scope>NUCLEOTIDE SEQUENCE [LARGE SCALE GENOMIC DNA]</scope>
    <source>
        <strain evidence="1 2">DSM 12255</strain>
    </source>
</reference>
<dbReference type="PANTHER" id="PTHR46660">
    <property type="match status" value="1"/>
</dbReference>
<protein>
    <submittedName>
        <fullName evidence="1">Glycosyltransferase family 4 protein</fullName>
    </submittedName>
</protein>
<organism evidence="1 2">
    <name type="scientific">Geoanaerobacter pelophilus</name>
    <dbReference type="NCBI Taxonomy" id="60036"/>
    <lineage>
        <taxon>Bacteria</taxon>
        <taxon>Pseudomonadati</taxon>
        <taxon>Thermodesulfobacteriota</taxon>
        <taxon>Desulfuromonadia</taxon>
        <taxon>Geobacterales</taxon>
        <taxon>Geobacteraceae</taxon>
        <taxon>Geoanaerobacter</taxon>
    </lineage>
</organism>
<evidence type="ECO:0000313" key="2">
    <source>
        <dbReference type="Proteomes" id="UP000811899"/>
    </source>
</evidence>
<dbReference type="PANTHER" id="PTHR46660:SF2">
    <property type="entry name" value="GLYCOSYLTRANSFERASE 1 DOMAIN-CONTAINING PROTEIN 1"/>
    <property type="match status" value="1"/>
</dbReference>